<feature type="compositionally biased region" description="Pro residues" evidence="1">
    <location>
        <begin position="17"/>
        <end position="28"/>
    </location>
</feature>
<accession>A0A4D4NA19</accession>
<proteinExistence type="predicted"/>
<comment type="caution">
    <text evidence="2">The sequence shown here is derived from an EMBL/GenBank/DDBJ whole genome shotgun (WGS) entry which is preliminary data.</text>
</comment>
<organism evidence="2 3">
    <name type="scientific">Streptomyces avermitilis</name>
    <dbReference type="NCBI Taxonomy" id="33903"/>
    <lineage>
        <taxon>Bacteria</taxon>
        <taxon>Bacillati</taxon>
        <taxon>Actinomycetota</taxon>
        <taxon>Actinomycetes</taxon>
        <taxon>Kitasatosporales</taxon>
        <taxon>Streptomycetaceae</taxon>
        <taxon>Streptomyces</taxon>
    </lineage>
</organism>
<protein>
    <submittedName>
        <fullName evidence="2">Uncharacterized protein</fullName>
    </submittedName>
</protein>
<feature type="compositionally biased region" description="Basic residues" evidence="1">
    <location>
        <begin position="55"/>
        <end position="70"/>
    </location>
</feature>
<sequence>MSDDEPPDNLRHLPRIGSPPPPPVPPAPTLGGTDEDSVTDPGPVRISAFDAPKYPTRRPRRRGRRCAVRA</sequence>
<reference evidence="2 3" key="1">
    <citation type="submission" date="2019-04" db="EMBL/GenBank/DDBJ databases">
        <title>Draft genome sequences of Streptomyces avermitilis ATCC 31267.</title>
        <authorList>
            <person name="Komaki H."/>
            <person name="Tamura T."/>
            <person name="Hosoyama A."/>
        </authorList>
    </citation>
    <scope>NUCLEOTIDE SEQUENCE [LARGE SCALE GENOMIC DNA]</scope>
    <source>
        <strain evidence="2 3">ATCC 31267</strain>
    </source>
</reference>
<feature type="region of interest" description="Disordered" evidence="1">
    <location>
        <begin position="1"/>
        <end position="70"/>
    </location>
</feature>
<evidence type="ECO:0000256" key="1">
    <source>
        <dbReference type="SAM" id="MobiDB-lite"/>
    </source>
</evidence>
<dbReference type="Proteomes" id="UP000299211">
    <property type="component" value="Unassembled WGS sequence"/>
</dbReference>
<evidence type="ECO:0000313" key="3">
    <source>
        <dbReference type="Proteomes" id="UP000299211"/>
    </source>
</evidence>
<dbReference type="EMBL" id="BJHY01000003">
    <property type="protein sequence ID" value="GDY80626.1"/>
    <property type="molecule type" value="Genomic_DNA"/>
</dbReference>
<gene>
    <name evidence="2" type="ORF">SAV31267_101110</name>
</gene>
<evidence type="ECO:0000313" key="2">
    <source>
        <dbReference type="EMBL" id="GDY80626.1"/>
    </source>
</evidence>
<name>A0A4D4NA19_STRAX</name>
<dbReference type="AlphaFoldDB" id="A0A4D4NA19"/>